<feature type="compositionally biased region" description="Basic and acidic residues" evidence="1">
    <location>
        <begin position="28"/>
        <end position="37"/>
    </location>
</feature>
<evidence type="ECO:0000256" key="1">
    <source>
        <dbReference type="SAM" id="MobiDB-lite"/>
    </source>
</evidence>
<evidence type="ECO:0000313" key="2">
    <source>
        <dbReference type="EMBL" id="SHN82555.1"/>
    </source>
</evidence>
<protein>
    <submittedName>
        <fullName evidence="2">Uncharacterized protein</fullName>
    </submittedName>
</protein>
<feature type="compositionally biased region" description="Basic and acidic residues" evidence="1">
    <location>
        <begin position="80"/>
        <end position="96"/>
    </location>
</feature>
<reference evidence="2 3" key="1">
    <citation type="submission" date="2016-12" db="EMBL/GenBank/DDBJ databases">
        <authorList>
            <person name="Song W.-J."/>
            <person name="Kurnit D.M."/>
        </authorList>
    </citation>
    <scope>NUCLEOTIDE SEQUENCE [LARGE SCALE GENOMIC DNA]</scope>
    <source>
        <strain evidence="2 3">DSM 43162</strain>
    </source>
</reference>
<dbReference type="AlphaFoldDB" id="A0A1M7UI17"/>
<dbReference type="EMBL" id="FRDM01000018">
    <property type="protein sequence ID" value="SHN82555.1"/>
    <property type="molecule type" value="Genomic_DNA"/>
</dbReference>
<feature type="compositionally biased region" description="Basic and acidic residues" evidence="1">
    <location>
        <begin position="59"/>
        <end position="73"/>
    </location>
</feature>
<accession>A0A1M7UI17</accession>
<feature type="region of interest" description="Disordered" evidence="1">
    <location>
        <begin position="28"/>
        <end position="108"/>
    </location>
</feature>
<sequence>MLLWPAITALGFAALIGVVIALGTRSTARYEAERERAGGLASRRSRRLPEVGSITSPAADDRPDRTAGPERVHPGARPGRSGERTQREPYGARRQDTSTACRVKPLRS</sequence>
<dbReference type="Proteomes" id="UP000184428">
    <property type="component" value="Unassembled WGS sequence"/>
</dbReference>
<organism evidence="2 3">
    <name type="scientific">Geodermatophilus obscurus</name>
    <dbReference type="NCBI Taxonomy" id="1861"/>
    <lineage>
        <taxon>Bacteria</taxon>
        <taxon>Bacillati</taxon>
        <taxon>Actinomycetota</taxon>
        <taxon>Actinomycetes</taxon>
        <taxon>Geodermatophilales</taxon>
        <taxon>Geodermatophilaceae</taxon>
        <taxon>Geodermatophilus</taxon>
    </lineage>
</organism>
<proteinExistence type="predicted"/>
<name>A0A1M7UI17_9ACTN</name>
<evidence type="ECO:0000313" key="3">
    <source>
        <dbReference type="Proteomes" id="UP000184428"/>
    </source>
</evidence>
<gene>
    <name evidence="2" type="ORF">SAMN05660350_03281</name>
</gene>